<feature type="transmembrane region" description="Helical" evidence="2">
    <location>
        <begin position="146"/>
        <end position="168"/>
    </location>
</feature>
<evidence type="ECO:0000313" key="4">
    <source>
        <dbReference type="EMBL" id="AWB33634.1"/>
    </source>
</evidence>
<accession>A0A2R4XIU3</accession>
<feature type="region of interest" description="Disordered" evidence="1">
    <location>
        <begin position="58"/>
        <end position="81"/>
    </location>
</feature>
<dbReference type="Proteomes" id="UP000244571">
    <property type="component" value="Chromosome"/>
</dbReference>
<name>A0A2R4XIU3_9BURK</name>
<dbReference type="RefSeq" id="WP_108621063.1">
    <property type="nucleotide sequence ID" value="NZ_CP028901.1"/>
</dbReference>
<dbReference type="InterPro" id="IPR025640">
    <property type="entry name" value="GYF_2"/>
</dbReference>
<evidence type="ECO:0000256" key="1">
    <source>
        <dbReference type="SAM" id="MobiDB-lite"/>
    </source>
</evidence>
<feature type="domain" description="GYF" evidence="3">
    <location>
        <begin position="7"/>
        <end position="51"/>
    </location>
</feature>
<dbReference type="Pfam" id="PF14237">
    <property type="entry name" value="GYF_2"/>
    <property type="match status" value="1"/>
</dbReference>
<keyword evidence="2" id="KW-0472">Membrane</keyword>
<evidence type="ECO:0000256" key="2">
    <source>
        <dbReference type="SAM" id="Phobius"/>
    </source>
</evidence>
<protein>
    <recommendedName>
        <fullName evidence="3">GYF domain-containing protein</fullName>
    </recommendedName>
</protein>
<dbReference type="OrthoDB" id="9812349at2"/>
<proteinExistence type="predicted"/>
<keyword evidence="2" id="KW-0812">Transmembrane</keyword>
<organism evidence="4 5">
    <name type="scientific">Orrella marina</name>
    <dbReference type="NCBI Taxonomy" id="2163011"/>
    <lineage>
        <taxon>Bacteria</taxon>
        <taxon>Pseudomonadati</taxon>
        <taxon>Pseudomonadota</taxon>
        <taxon>Betaproteobacteria</taxon>
        <taxon>Burkholderiales</taxon>
        <taxon>Alcaligenaceae</taxon>
        <taxon>Orrella</taxon>
    </lineage>
</organism>
<dbReference type="PANTHER" id="PTHR34980">
    <property type="entry name" value="INNER MEMBRANE PROTEIN-RELATED-RELATED"/>
    <property type="match status" value="1"/>
</dbReference>
<keyword evidence="2" id="KW-1133">Transmembrane helix</keyword>
<dbReference type="AlphaFoldDB" id="A0A2R4XIU3"/>
<reference evidence="4 5" key="1">
    <citation type="submission" date="2018-04" db="EMBL/GenBank/DDBJ databases">
        <title>Bordetella sp. HZ20 isolated from seawater.</title>
        <authorList>
            <person name="Sun C."/>
        </authorList>
    </citation>
    <scope>NUCLEOTIDE SEQUENCE [LARGE SCALE GENOMIC DNA]</scope>
    <source>
        <strain evidence="4 5">HZ20</strain>
    </source>
</reference>
<dbReference type="InterPro" id="IPR008523">
    <property type="entry name" value="DUF805"/>
</dbReference>
<dbReference type="PANTHER" id="PTHR34980:SF2">
    <property type="entry name" value="INNER MEMBRANE PROTEIN YHAH-RELATED"/>
    <property type="match status" value="1"/>
</dbReference>
<feature type="transmembrane region" description="Helical" evidence="2">
    <location>
        <begin position="209"/>
        <end position="233"/>
    </location>
</feature>
<evidence type="ECO:0000313" key="5">
    <source>
        <dbReference type="Proteomes" id="UP000244571"/>
    </source>
</evidence>
<dbReference type="EMBL" id="CP028901">
    <property type="protein sequence ID" value="AWB33634.1"/>
    <property type="molecule type" value="Genomic_DNA"/>
</dbReference>
<sequence>MAIAKLWYYVVQGKQVGPVRSDEFESLISQGIINPSTLVWAEGMADWERADRHFNGLKQSVPPPIGRTPGHGSSESGMNDVKSGSGTYFDAKVSGSSGAMSPGNGNPHIGADGLYIHSPSRTFSGAVATCLNKYANFSGRASRSEYWYFVLFTIFVNMIASIIDSIIFGTSSFGEDYGPVSSLVWLGLLLPSLAVGWRRLHDINRSGWWIGGLFLMIPAFTLILPFLFPALFYSENSEWIGFFLVIPGILLFLYLIVLFFFSCTKGDLAPNRYG</sequence>
<dbReference type="KEGG" id="boz:DBV39_07835"/>
<feature type="transmembrane region" description="Helical" evidence="2">
    <location>
        <begin position="239"/>
        <end position="261"/>
    </location>
</feature>
<dbReference type="Pfam" id="PF05656">
    <property type="entry name" value="DUF805"/>
    <property type="match status" value="1"/>
</dbReference>
<feature type="compositionally biased region" description="Polar residues" evidence="1">
    <location>
        <begin position="71"/>
        <end position="81"/>
    </location>
</feature>
<gene>
    <name evidence="4" type="ORF">DBV39_07835</name>
</gene>
<evidence type="ECO:0000259" key="3">
    <source>
        <dbReference type="Pfam" id="PF14237"/>
    </source>
</evidence>
<feature type="transmembrane region" description="Helical" evidence="2">
    <location>
        <begin position="180"/>
        <end position="197"/>
    </location>
</feature>
<dbReference type="GO" id="GO:0005886">
    <property type="term" value="C:plasma membrane"/>
    <property type="evidence" value="ECO:0007669"/>
    <property type="project" value="TreeGrafter"/>
</dbReference>
<keyword evidence="5" id="KW-1185">Reference proteome</keyword>